<dbReference type="Proteomes" id="UP000053820">
    <property type="component" value="Unassembled WGS sequence"/>
</dbReference>
<protein>
    <submittedName>
        <fullName evidence="2">Uncharacterized protein</fullName>
    </submittedName>
</protein>
<proteinExistence type="predicted"/>
<gene>
    <name evidence="2" type="ORF">HYDPIDRAFT_170696</name>
</gene>
<dbReference type="OrthoDB" id="2303397at2759"/>
<dbReference type="EMBL" id="KN839883">
    <property type="protein sequence ID" value="KIJ59622.1"/>
    <property type="molecule type" value="Genomic_DNA"/>
</dbReference>
<reference evidence="2 3" key="1">
    <citation type="submission" date="2014-04" db="EMBL/GenBank/DDBJ databases">
        <title>Evolutionary Origins and Diversification of the Mycorrhizal Mutualists.</title>
        <authorList>
            <consortium name="DOE Joint Genome Institute"/>
            <consortium name="Mycorrhizal Genomics Consortium"/>
            <person name="Kohler A."/>
            <person name="Kuo A."/>
            <person name="Nagy L.G."/>
            <person name="Floudas D."/>
            <person name="Copeland A."/>
            <person name="Barry K.W."/>
            <person name="Cichocki N."/>
            <person name="Veneault-Fourrey C."/>
            <person name="LaButti K."/>
            <person name="Lindquist E.A."/>
            <person name="Lipzen A."/>
            <person name="Lundell T."/>
            <person name="Morin E."/>
            <person name="Murat C."/>
            <person name="Riley R."/>
            <person name="Ohm R."/>
            <person name="Sun H."/>
            <person name="Tunlid A."/>
            <person name="Henrissat B."/>
            <person name="Grigoriev I.V."/>
            <person name="Hibbett D.S."/>
            <person name="Martin F."/>
        </authorList>
    </citation>
    <scope>NUCLEOTIDE SEQUENCE [LARGE SCALE GENOMIC DNA]</scope>
    <source>
        <strain evidence="2 3">MD-312</strain>
    </source>
</reference>
<accession>A0A0C9W9N7</accession>
<evidence type="ECO:0000313" key="3">
    <source>
        <dbReference type="Proteomes" id="UP000053820"/>
    </source>
</evidence>
<dbReference type="HOGENOM" id="CLU_105124_0_0_1"/>
<sequence length="230" mass="26283">MREDVNELMHLDETVECQRQQSRGKVIDGRIPSDRVDSDEIGEDRWHHTEEEEDTNEERGNKRRQGRNVLIMPVGIVQVMNNTSRTLHYHNLESGHNININPKTQQYENDGWIPSSNFHDDRVPFRSSNHIKVWLDNGPAVEISDDNWKFCIVGPVNYSSETAVYRCGSLDHGGKYILRLDGVDDGKTKNCGLTFLKYEDKYQVTAGHIASQLIQHAAPLVALVLMAIFL</sequence>
<dbReference type="AlphaFoldDB" id="A0A0C9W9N7"/>
<feature type="region of interest" description="Disordered" evidence="1">
    <location>
        <begin position="19"/>
        <end position="66"/>
    </location>
</feature>
<name>A0A0C9W9N7_9AGAM</name>
<organism evidence="2 3">
    <name type="scientific">Hydnomerulius pinastri MD-312</name>
    <dbReference type="NCBI Taxonomy" id="994086"/>
    <lineage>
        <taxon>Eukaryota</taxon>
        <taxon>Fungi</taxon>
        <taxon>Dikarya</taxon>
        <taxon>Basidiomycota</taxon>
        <taxon>Agaricomycotina</taxon>
        <taxon>Agaricomycetes</taxon>
        <taxon>Agaricomycetidae</taxon>
        <taxon>Boletales</taxon>
        <taxon>Boletales incertae sedis</taxon>
        <taxon>Leucogyrophana</taxon>
    </lineage>
</organism>
<evidence type="ECO:0000313" key="2">
    <source>
        <dbReference type="EMBL" id="KIJ59622.1"/>
    </source>
</evidence>
<feature type="compositionally biased region" description="Basic and acidic residues" evidence="1">
    <location>
        <begin position="25"/>
        <end position="50"/>
    </location>
</feature>
<keyword evidence="3" id="KW-1185">Reference proteome</keyword>
<evidence type="ECO:0000256" key="1">
    <source>
        <dbReference type="SAM" id="MobiDB-lite"/>
    </source>
</evidence>